<reference evidence="1 2" key="1">
    <citation type="submission" date="2016-02" db="EMBL/GenBank/DDBJ databases">
        <title>Band-tailed pigeon sequencing and assembly.</title>
        <authorList>
            <person name="Soares A.E."/>
            <person name="Novak B.J."/>
            <person name="Rice E.S."/>
            <person name="O'Connell B."/>
            <person name="Chang D."/>
            <person name="Weber S."/>
            <person name="Shapiro B."/>
        </authorList>
    </citation>
    <scope>NUCLEOTIDE SEQUENCE [LARGE SCALE GENOMIC DNA]</scope>
    <source>
        <strain evidence="1">BTP2013</strain>
        <tissue evidence="1">Blood</tissue>
    </source>
</reference>
<evidence type="ECO:0000313" key="2">
    <source>
        <dbReference type="Proteomes" id="UP000190648"/>
    </source>
</evidence>
<evidence type="ECO:0000313" key="1">
    <source>
        <dbReference type="EMBL" id="OPJ75843.1"/>
    </source>
</evidence>
<proteinExistence type="predicted"/>
<dbReference type="Proteomes" id="UP000190648">
    <property type="component" value="Unassembled WGS sequence"/>
</dbReference>
<sequence length="133" mass="15488">MLEGIIIVHSPLRRITMKESNWNLPGACYPQSEIKYTCLEINSWNHWNFITHSLSLDGFCNDFVDFLVIKKKALVCLCFSRRPFAMKSTCVMTAMFPKVGEVRSNLSHLLSTNVWQTMQPIDRHCSWFRSVSR</sequence>
<name>A0A1V4JUK1_PATFA</name>
<dbReference type="AlphaFoldDB" id="A0A1V4JUK1"/>
<gene>
    <name evidence="1" type="ORF">AV530_011991</name>
</gene>
<keyword evidence="2" id="KW-1185">Reference proteome</keyword>
<organism evidence="1 2">
    <name type="scientific">Patagioenas fasciata monilis</name>
    <dbReference type="NCBI Taxonomy" id="372326"/>
    <lineage>
        <taxon>Eukaryota</taxon>
        <taxon>Metazoa</taxon>
        <taxon>Chordata</taxon>
        <taxon>Craniata</taxon>
        <taxon>Vertebrata</taxon>
        <taxon>Euteleostomi</taxon>
        <taxon>Archelosauria</taxon>
        <taxon>Archosauria</taxon>
        <taxon>Dinosauria</taxon>
        <taxon>Saurischia</taxon>
        <taxon>Theropoda</taxon>
        <taxon>Coelurosauria</taxon>
        <taxon>Aves</taxon>
        <taxon>Neognathae</taxon>
        <taxon>Neoaves</taxon>
        <taxon>Columbimorphae</taxon>
        <taxon>Columbiformes</taxon>
        <taxon>Columbidae</taxon>
        <taxon>Patagioenas</taxon>
    </lineage>
</organism>
<comment type="caution">
    <text evidence="1">The sequence shown here is derived from an EMBL/GenBank/DDBJ whole genome shotgun (WGS) entry which is preliminary data.</text>
</comment>
<dbReference type="EMBL" id="LSYS01006159">
    <property type="protein sequence ID" value="OPJ75843.1"/>
    <property type="molecule type" value="Genomic_DNA"/>
</dbReference>
<accession>A0A1V4JUK1</accession>
<protein>
    <submittedName>
        <fullName evidence="1">Uncharacterized protein</fullName>
    </submittedName>
</protein>